<dbReference type="EMBL" id="QXGF01000652">
    <property type="protein sequence ID" value="KAE8937241.1"/>
    <property type="molecule type" value="Genomic_DNA"/>
</dbReference>
<dbReference type="Proteomes" id="UP000437068">
    <property type="component" value="Unassembled WGS sequence"/>
</dbReference>
<evidence type="ECO:0000313" key="4">
    <source>
        <dbReference type="EMBL" id="KAE9110594.1"/>
    </source>
</evidence>
<dbReference type="EMBL" id="QXFX01000458">
    <property type="protein sequence ID" value="KAE9114946.1"/>
    <property type="molecule type" value="Genomic_DNA"/>
</dbReference>
<feature type="compositionally biased region" description="Basic residues" evidence="1">
    <location>
        <begin position="246"/>
        <end position="255"/>
    </location>
</feature>
<name>A0A6A3EYV1_9STRA</name>
<dbReference type="Proteomes" id="UP000488956">
    <property type="component" value="Unassembled WGS sequence"/>
</dbReference>
<evidence type="ECO:0000313" key="13">
    <source>
        <dbReference type="Proteomes" id="UP000437068"/>
    </source>
</evidence>
<dbReference type="EMBL" id="QXGE01000555">
    <property type="protein sequence ID" value="KAE9309171.1"/>
    <property type="molecule type" value="Genomic_DNA"/>
</dbReference>
<feature type="compositionally biased region" description="Acidic residues" evidence="1">
    <location>
        <begin position="62"/>
        <end position="74"/>
    </location>
</feature>
<evidence type="ECO:0000313" key="15">
    <source>
        <dbReference type="Proteomes" id="UP000440732"/>
    </source>
</evidence>
<dbReference type="Proteomes" id="UP000441208">
    <property type="component" value="Unassembled WGS sequence"/>
</dbReference>
<dbReference type="Proteomes" id="UP000460718">
    <property type="component" value="Unassembled WGS sequence"/>
</dbReference>
<gene>
    <name evidence="10" type="ORF">PF001_g10809</name>
    <name evidence="9" type="ORF">PF002_g12889</name>
    <name evidence="8" type="ORF">PF004_g10473</name>
    <name evidence="7" type="ORF">PF005_g11575</name>
    <name evidence="6" type="ORF">PF006_g10706</name>
    <name evidence="4" type="ORF">PF007_g11815</name>
    <name evidence="2" type="ORF">PF009_g12853</name>
    <name evidence="5" type="ORF">PF010_g9527</name>
    <name evidence="3" type="ORF">PF011_g10423</name>
</gene>
<reference evidence="11 12" key="1">
    <citation type="submission" date="2018-08" db="EMBL/GenBank/DDBJ databases">
        <title>Genomic investigation of the strawberry pathogen Phytophthora fragariae indicates pathogenicity is determined by transcriptional variation in three key races.</title>
        <authorList>
            <person name="Adams T.M."/>
            <person name="Armitage A.D."/>
            <person name="Sobczyk M.K."/>
            <person name="Bates H.J."/>
            <person name="Dunwell J.M."/>
            <person name="Nellist C.F."/>
            <person name="Harrison R.J."/>
        </authorList>
    </citation>
    <scope>NUCLEOTIDE SEQUENCE [LARGE SCALE GENOMIC DNA]</scope>
    <source>
        <strain evidence="10 13">A4</strain>
        <strain evidence="9 14">BC-1</strain>
        <strain evidence="8 18">BC-23</strain>
        <strain evidence="7 12">NOV-27</strain>
        <strain evidence="6 15">NOV-5</strain>
        <strain evidence="4 16">NOV-71</strain>
        <strain evidence="2 11">NOV-9</strain>
        <strain evidence="5 19">ONT-3</strain>
        <strain evidence="3 17">SCRP245</strain>
    </source>
</reference>
<sequence length="255" mass="28227">MQWTKELNALLNQCVFASGYDFAASSELFCQQAAKLRLWTGDEELELTANQCQERWMTLNPTEDDEEDKGEAEGPETQADEHLGPRASELDDTVSADNLQAAESVAVPDGGPRLELSLSEAELDMLLSTLPPSDESGDSSSADAKDRQSLGIRSEMQWVLAFLTDPDAIASVDVEAKNLMASPEKHDDDNYQVFLQDLQEANLMAPAPVKRQQQQVVGEATGSDTGVVRDDSSDEESEEEWERTRQTMKHSMKLR</sequence>
<dbReference type="EMBL" id="QXGB01000580">
    <property type="protein sequence ID" value="KAE9210089.1"/>
    <property type="molecule type" value="Genomic_DNA"/>
</dbReference>
<evidence type="ECO:0000313" key="11">
    <source>
        <dbReference type="Proteomes" id="UP000429523"/>
    </source>
</evidence>
<evidence type="ECO:0000313" key="16">
    <source>
        <dbReference type="Proteomes" id="UP000441208"/>
    </source>
</evidence>
<accession>A0A6A3EYV1</accession>
<evidence type="ECO:0000313" key="2">
    <source>
        <dbReference type="EMBL" id="KAE8937241.1"/>
    </source>
</evidence>
<dbReference type="Proteomes" id="UP000476176">
    <property type="component" value="Unassembled WGS sequence"/>
</dbReference>
<dbReference type="OrthoDB" id="168051at2759"/>
<evidence type="ECO:0000313" key="7">
    <source>
        <dbReference type="EMBL" id="KAE9210089.1"/>
    </source>
</evidence>
<dbReference type="AlphaFoldDB" id="A0A6A3EYV1"/>
<feature type="region of interest" description="Disordered" evidence="1">
    <location>
        <begin position="207"/>
        <end position="255"/>
    </location>
</feature>
<dbReference type="Proteomes" id="UP000429523">
    <property type="component" value="Unassembled WGS sequence"/>
</dbReference>
<evidence type="ECO:0000313" key="14">
    <source>
        <dbReference type="Proteomes" id="UP000440367"/>
    </source>
</evidence>
<evidence type="ECO:0000313" key="12">
    <source>
        <dbReference type="Proteomes" id="UP000433483"/>
    </source>
</evidence>
<dbReference type="EMBL" id="QXGD01000637">
    <property type="protein sequence ID" value="KAE9230775.1"/>
    <property type="molecule type" value="Genomic_DNA"/>
</dbReference>
<evidence type="ECO:0000313" key="3">
    <source>
        <dbReference type="EMBL" id="KAE9009112.1"/>
    </source>
</evidence>
<dbReference type="Proteomes" id="UP000440732">
    <property type="component" value="Unassembled WGS sequence"/>
</dbReference>
<evidence type="ECO:0000313" key="8">
    <source>
        <dbReference type="EMBL" id="KAE9230528.1"/>
    </source>
</evidence>
<organism evidence="2 11">
    <name type="scientific">Phytophthora fragariae</name>
    <dbReference type="NCBI Taxonomy" id="53985"/>
    <lineage>
        <taxon>Eukaryota</taxon>
        <taxon>Sar</taxon>
        <taxon>Stramenopiles</taxon>
        <taxon>Oomycota</taxon>
        <taxon>Peronosporomycetes</taxon>
        <taxon>Peronosporales</taxon>
        <taxon>Peronosporaceae</taxon>
        <taxon>Phytophthora</taxon>
    </lineage>
</organism>
<dbReference type="EMBL" id="QXGA01000548">
    <property type="protein sequence ID" value="KAE9144349.1"/>
    <property type="molecule type" value="Genomic_DNA"/>
</dbReference>
<proteinExistence type="predicted"/>
<dbReference type="Proteomes" id="UP000433483">
    <property type="component" value="Unassembled WGS sequence"/>
</dbReference>
<evidence type="ECO:0000256" key="1">
    <source>
        <dbReference type="SAM" id="MobiDB-lite"/>
    </source>
</evidence>
<evidence type="ECO:0000313" key="19">
    <source>
        <dbReference type="Proteomes" id="UP000488956"/>
    </source>
</evidence>
<evidence type="ECO:0000313" key="6">
    <source>
        <dbReference type="EMBL" id="KAE9144349.1"/>
    </source>
</evidence>
<evidence type="ECO:0000313" key="5">
    <source>
        <dbReference type="EMBL" id="KAE9114946.1"/>
    </source>
</evidence>
<comment type="caution">
    <text evidence="2">The sequence shown here is derived from an EMBL/GenBank/DDBJ whole genome shotgun (WGS) entry which is preliminary data.</text>
</comment>
<feature type="compositionally biased region" description="Acidic residues" evidence="1">
    <location>
        <begin position="232"/>
        <end position="241"/>
    </location>
</feature>
<evidence type="ECO:0000313" key="18">
    <source>
        <dbReference type="Proteomes" id="UP000476176"/>
    </source>
</evidence>
<dbReference type="EMBL" id="QXFZ01000602">
    <property type="protein sequence ID" value="KAE9110594.1"/>
    <property type="molecule type" value="Genomic_DNA"/>
</dbReference>
<keyword evidence="12" id="KW-1185">Reference proteome</keyword>
<protein>
    <submittedName>
        <fullName evidence="2">Uncharacterized protein</fullName>
    </submittedName>
</protein>
<dbReference type="EMBL" id="QXFW01000546">
    <property type="protein sequence ID" value="KAE9009112.1"/>
    <property type="molecule type" value="Genomic_DNA"/>
</dbReference>
<dbReference type="Proteomes" id="UP000440367">
    <property type="component" value="Unassembled WGS sequence"/>
</dbReference>
<feature type="region of interest" description="Disordered" evidence="1">
    <location>
        <begin position="61"/>
        <end position="90"/>
    </location>
</feature>
<evidence type="ECO:0000313" key="9">
    <source>
        <dbReference type="EMBL" id="KAE9230775.1"/>
    </source>
</evidence>
<feature type="region of interest" description="Disordered" evidence="1">
    <location>
        <begin position="128"/>
        <end position="148"/>
    </location>
</feature>
<evidence type="ECO:0000313" key="10">
    <source>
        <dbReference type="EMBL" id="KAE9309171.1"/>
    </source>
</evidence>
<dbReference type="EMBL" id="QXGC01000545">
    <property type="protein sequence ID" value="KAE9230528.1"/>
    <property type="molecule type" value="Genomic_DNA"/>
</dbReference>
<evidence type="ECO:0000313" key="17">
    <source>
        <dbReference type="Proteomes" id="UP000460718"/>
    </source>
</evidence>